<dbReference type="Pfam" id="PF23286">
    <property type="entry name" value="LRR_13"/>
    <property type="match status" value="1"/>
</dbReference>
<evidence type="ECO:0000259" key="5">
    <source>
        <dbReference type="PROSITE" id="PS50104"/>
    </source>
</evidence>
<dbReference type="Gramene" id="Jr11_17530_p1">
    <property type="protein sequence ID" value="cds.Jr11_17530_p1"/>
    <property type="gene ID" value="Jr11_17530"/>
</dbReference>
<evidence type="ECO:0000256" key="4">
    <source>
        <dbReference type="ARBA" id="ARBA00023027"/>
    </source>
</evidence>
<dbReference type="PANTHER" id="PTHR11017">
    <property type="entry name" value="LEUCINE-RICH REPEAT-CONTAINING PROTEIN"/>
    <property type="match status" value="1"/>
</dbReference>
<feature type="domain" description="TIR" evidence="5">
    <location>
        <begin position="20"/>
        <end position="186"/>
    </location>
</feature>
<dbReference type="FunFam" id="3.40.50.10140:FF:000007">
    <property type="entry name" value="Disease resistance protein (TIR-NBS-LRR class)"/>
    <property type="match status" value="1"/>
</dbReference>
<dbReference type="SUPFAM" id="SSF52058">
    <property type="entry name" value="L domain-like"/>
    <property type="match status" value="1"/>
</dbReference>
<dbReference type="Pfam" id="PF23282">
    <property type="entry name" value="WHD_ROQ1"/>
    <property type="match status" value="1"/>
</dbReference>
<proteinExistence type="predicted"/>
<dbReference type="Gene3D" id="3.80.10.10">
    <property type="entry name" value="Ribonuclease Inhibitor"/>
    <property type="match status" value="1"/>
</dbReference>
<dbReference type="SMART" id="SM00255">
    <property type="entry name" value="TIR"/>
    <property type="match status" value="1"/>
</dbReference>
<accession>A0A833UPA3</accession>
<dbReference type="Gene3D" id="3.40.50.300">
    <property type="entry name" value="P-loop containing nucleotide triphosphate hydrolases"/>
    <property type="match status" value="1"/>
</dbReference>
<dbReference type="Pfam" id="PF07725">
    <property type="entry name" value="LRR_3"/>
    <property type="match status" value="1"/>
</dbReference>
<dbReference type="GO" id="GO:0007165">
    <property type="term" value="P:signal transduction"/>
    <property type="evidence" value="ECO:0007669"/>
    <property type="project" value="InterPro"/>
</dbReference>
<dbReference type="InterPro" id="IPR058192">
    <property type="entry name" value="WHD_ROQ1-like"/>
</dbReference>
<evidence type="ECO:0000256" key="2">
    <source>
        <dbReference type="ARBA" id="ARBA00022737"/>
    </source>
</evidence>
<dbReference type="InterPro" id="IPR000157">
    <property type="entry name" value="TIR_dom"/>
</dbReference>
<dbReference type="GO" id="GO:0043531">
    <property type="term" value="F:ADP binding"/>
    <property type="evidence" value="ECO:0007669"/>
    <property type="project" value="InterPro"/>
</dbReference>
<dbReference type="Proteomes" id="UP000619265">
    <property type="component" value="Unassembled WGS sequence"/>
</dbReference>
<dbReference type="InterPro" id="IPR044974">
    <property type="entry name" value="Disease_R_plants"/>
</dbReference>
<keyword evidence="2" id="KW-0677">Repeat</keyword>
<reference evidence="6" key="2">
    <citation type="submission" date="2020-03" db="EMBL/GenBank/DDBJ databases">
        <title>Walnut 2.0.</title>
        <authorList>
            <person name="Marrano A."/>
            <person name="Britton M."/>
            <person name="Zimin A.V."/>
            <person name="Zaini P.A."/>
            <person name="Workman R."/>
            <person name="Puiu D."/>
            <person name="Bianco L."/>
            <person name="Allen B.J."/>
            <person name="Troggio M."/>
            <person name="Leslie C.A."/>
            <person name="Timp W."/>
            <person name="Dendekar A."/>
            <person name="Salzberg S.L."/>
            <person name="Neale D.B."/>
        </authorList>
    </citation>
    <scope>NUCLEOTIDE SEQUENCE</scope>
    <source>
        <tissue evidence="6">Leaves</tissue>
    </source>
</reference>
<dbReference type="InterPro" id="IPR058546">
    <property type="entry name" value="RPS4B/Roq1-like_LRR"/>
</dbReference>
<dbReference type="InterPro" id="IPR002182">
    <property type="entry name" value="NB-ARC"/>
</dbReference>
<keyword evidence="4" id="KW-0520">NAD</keyword>
<gene>
    <name evidence="6" type="ORF">F2P56_025099</name>
</gene>
<organism evidence="6 7">
    <name type="scientific">Juglans regia</name>
    <name type="common">English walnut</name>
    <dbReference type="NCBI Taxonomy" id="51240"/>
    <lineage>
        <taxon>Eukaryota</taxon>
        <taxon>Viridiplantae</taxon>
        <taxon>Streptophyta</taxon>
        <taxon>Embryophyta</taxon>
        <taxon>Tracheophyta</taxon>
        <taxon>Spermatophyta</taxon>
        <taxon>Magnoliopsida</taxon>
        <taxon>eudicotyledons</taxon>
        <taxon>Gunneridae</taxon>
        <taxon>Pentapetalae</taxon>
        <taxon>rosids</taxon>
        <taxon>fabids</taxon>
        <taxon>Fagales</taxon>
        <taxon>Juglandaceae</taxon>
        <taxon>Juglans</taxon>
    </lineage>
</organism>
<dbReference type="Pfam" id="PF01582">
    <property type="entry name" value="TIR"/>
    <property type="match status" value="1"/>
</dbReference>
<dbReference type="Gene3D" id="3.40.50.10140">
    <property type="entry name" value="Toll/interleukin-1 receptor homology (TIR) domain"/>
    <property type="match status" value="1"/>
</dbReference>
<dbReference type="InterPro" id="IPR042197">
    <property type="entry name" value="Apaf_helical"/>
</dbReference>
<reference evidence="6" key="1">
    <citation type="submission" date="2015-10" db="EMBL/GenBank/DDBJ databases">
        <authorList>
            <person name="Martinez-Garcia P.J."/>
            <person name="Crepeau M.W."/>
            <person name="Puiu D."/>
            <person name="Gonzalez-Ibeas D."/>
            <person name="Whalen J."/>
            <person name="Stevens K."/>
            <person name="Paul R."/>
            <person name="Butterfield T."/>
            <person name="Britton M."/>
            <person name="Reagan R."/>
            <person name="Chakraborty S."/>
            <person name="Walawage S.L."/>
            <person name="Vasquez-Gross H.A."/>
            <person name="Cardeno C."/>
            <person name="Famula R."/>
            <person name="Pratt K."/>
            <person name="Kuruganti S."/>
            <person name="Aradhya M.K."/>
            <person name="Leslie C.A."/>
            <person name="Dandekar A.M."/>
            <person name="Salzberg S.L."/>
            <person name="Wegrzyn J.L."/>
            <person name="Langley C.H."/>
            <person name="Neale D.B."/>
        </authorList>
    </citation>
    <scope>NUCLEOTIDE SEQUENCE</scope>
    <source>
        <tissue evidence="6">Leaves</tissue>
    </source>
</reference>
<dbReference type="Pfam" id="PF00931">
    <property type="entry name" value="NB-ARC"/>
    <property type="match status" value="1"/>
</dbReference>
<dbReference type="EMBL" id="LIHL02000011">
    <property type="protein sequence ID" value="KAF5455534.1"/>
    <property type="molecule type" value="Genomic_DNA"/>
</dbReference>
<dbReference type="InterPro" id="IPR027417">
    <property type="entry name" value="P-loop_NTPase"/>
</dbReference>
<dbReference type="SMART" id="SM00382">
    <property type="entry name" value="AAA"/>
    <property type="match status" value="1"/>
</dbReference>
<dbReference type="SUPFAM" id="SSF52200">
    <property type="entry name" value="Toll/Interleukin receptor TIR domain"/>
    <property type="match status" value="1"/>
</dbReference>
<evidence type="ECO:0000313" key="7">
    <source>
        <dbReference type="Proteomes" id="UP000619265"/>
    </source>
</evidence>
<evidence type="ECO:0000313" key="6">
    <source>
        <dbReference type="EMBL" id="KAF5455534.1"/>
    </source>
</evidence>
<dbReference type="PANTHER" id="PTHR11017:SF559">
    <property type="entry name" value="DISEASE RESISTANCE PROTEIN CHL1"/>
    <property type="match status" value="1"/>
</dbReference>
<sequence>MASTSTQTASTSSSPSEHGWENEVFLGFYGKDTRMGFTDHLYADLTRKGIIAFRDDEKLQQGENISQELLKAIQESLYAIAVISRNFAFSKWCLMELAEIVKCMREKRLTIYPIFYHVDPSDVRNQTGTFEKAFSMHEESLKVDKEKIQTWRDALTEVGNLSGWHLHDSYESPLIQEITGKIFIGLNCRLSSDYKKLVGIDSSVEEMMNLLGIGLDDVRFIGIHGMSGIGKTTLARVIYERVSCQFKARSFITCGREETKNGGLVYLQKQLLSKIMGEEINVWDDGDGIDVIRKRLHKRKVFVILDDVDCEKQLEGFVGSHDWFGIGIRIIITSKDGHLLKRHVSDIYKVKELNDDEALQLFSLSAFKKTHPTEIYVDMSKYFANYAQGLPLALKVLGSFLFGRTLNAWKSAWDQLQENPNKEILDVLQIGFDGLEYLQKKLFLDIACFFEGEKLDTKLMDVLESFGYYPGINLDVLMDKSLITISYGRLSMHDLLRKMGQEVVRRECPEDPGRRTRLWCYEDILRVLKSKNGNEPVEGIVLNLPFQKSEKLRAEALSKMTKLRILKIDHYCFDGNSSAIEWNGDPLKSLSSNELRVIELVRHPLKSFPSNFQSDNLIDLSMRHSQVKQLWKGSKQSLGSLKRIDLSWSKNLIETPDFSGTPNLETVNFSECRSLSKVHPSIGVLKRLKLLDLNSCGRLRSLPDKINLKSLEKISLVYCSRLEKFPDIVGDMTSLQEVSLGCTAIKELPLSFKNLSGISKGLFLRGCKNLSIFPSVIYSLSSLTELDLCDCRRLEKFPDLSSMECLKLLALEKTAITQLPSPSLRPKNIKELHLSGCKGLPPKSRDSRFHLYPSKKSSDPIRVSYLSYCSTECYSHAIYVEYKGEGDSILHGLGIYLRAIGNPLMYDYDILYGWSLVHGIPKWFDNRSPGSSVKLELHNSKWKGCALFILYEVHDQTENSNYRIFDCDFGPYIWFWFSFETDEDPVKRSVSIRGPQVSFVGPIGFWVYISAQWFSERWNNLDGWSYIITSITTQNVNRGWSGEIEVKECGVRLIYPHDASQTFYNSIAPLGFELEFVERGSRGVEPLNIIDLVKEI</sequence>
<dbReference type="PROSITE" id="PS50104">
    <property type="entry name" value="TIR"/>
    <property type="match status" value="1"/>
</dbReference>
<comment type="caution">
    <text evidence="6">The sequence shown here is derived from an EMBL/GenBank/DDBJ whole genome shotgun (WGS) entry which is preliminary data.</text>
</comment>
<dbReference type="InterPro" id="IPR011713">
    <property type="entry name" value="Leu-rich_rpt_3"/>
</dbReference>
<dbReference type="AlphaFoldDB" id="A0A833UPA3"/>
<dbReference type="InterPro" id="IPR032675">
    <property type="entry name" value="LRR_dom_sf"/>
</dbReference>
<evidence type="ECO:0000256" key="3">
    <source>
        <dbReference type="ARBA" id="ARBA00022821"/>
    </source>
</evidence>
<dbReference type="GO" id="GO:0006952">
    <property type="term" value="P:defense response"/>
    <property type="evidence" value="ECO:0007669"/>
    <property type="project" value="InterPro"/>
</dbReference>
<protein>
    <recommendedName>
        <fullName evidence="5">TIR domain-containing protein</fullName>
    </recommendedName>
</protein>
<keyword evidence="1" id="KW-0433">Leucine-rich repeat</keyword>
<keyword evidence="3" id="KW-0611">Plant defense</keyword>
<name>A0A833UPA3_JUGRE</name>
<evidence type="ECO:0000256" key="1">
    <source>
        <dbReference type="ARBA" id="ARBA00022614"/>
    </source>
</evidence>
<dbReference type="Gene3D" id="1.10.8.430">
    <property type="entry name" value="Helical domain of apoptotic protease-activating factors"/>
    <property type="match status" value="1"/>
</dbReference>
<dbReference type="InterPro" id="IPR035897">
    <property type="entry name" value="Toll_tir_struct_dom_sf"/>
</dbReference>
<dbReference type="InterPro" id="IPR003593">
    <property type="entry name" value="AAA+_ATPase"/>
</dbReference>
<dbReference type="PRINTS" id="PR00364">
    <property type="entry name" value="DISEASERSIST"/>
</dbReference>
<dbReference type="SUPFAM" id="SSF52540">
    <property type="entry name" value="P-loop containing nucleoside triphosphate hydrolases"/>
    <property type="match status" value="1"/>
</dbReference>